<dbReference type="OrthoDB" id="9803420at2"/>
<dbReference type="AlphaFoldDB" id="A0A1U9KKK4"/>
<dbReference type="Gene3D" id="3.30.420.10">
    <property type="entry name" value="Ribonuclease H-like superfamily/Ribonuclease H"/>
    <property type="match status" value="1"/>
</dbReference>
<evidence type="ECO:0000256" key="9">
    <source>
        <dbReference type="ARBA" id="ARBA00022722"/>
    </source>
</evidence>
<dbReference type="EC" id="3.1.26.4" evidence="6 14"/>
<keyword evidence="9 14" id="KW-0540">Nuclease</keyword>
<accession>A0A1U9KKK4</accession>
<organism evidence="18 19">
    <name type="scientific">Acetobacter aceti</name>
    <dbReference type="NCBI Taxonomy" id="435"/>
    <lineage>
        <taxon>Bacteria</taxon>
        <taxon>Pseudomonadati</taxon>
        <taxon>Pseudomonadota</taxon>
        <taxon>Alphaproteobacteria</taxon>
        <taxon>Acetobacterales</taxon>
        <taxon>Acetobacteraceae</taxon>
        <taxon>Acetobacter</taxon>
        <taxon>Acetobacter subgen. Acetobacter</taxon>
    </lineage>
</organism>
<dbReference type="STRING" id="435.A0U92_06405"/>
<keyword evidence="12 14" id="KW-0378">Hydrolase</keyword>
<sequence length="210" mass="21788">MPDFLLETEYGGRVAGVDEAGCGPLAGPVVAAAVVFGAGVPDDLAASIDDSKALTQARREAIAARLPSVPGIEIGISAASVEEILQLNILRAAQLAMTRAVGKLPSPPRIALVDGNRKPPLDVPVRTIVGGDGISLSIAAASILAKVTRDRIMSRLDARWPGYGWAKNAGYGTAAHRNAITTQGCTPHHRRGFGTVRKQLELTLATGGRA</sequence>
<evidence type="ECO:0000256" key="4">
    <source>
        <dbReference type="ARBA" id="ARBA00004496"/>
    </source>
</evidence>
<keyword evidence="10 14" id="KW-0479">Metal-binding</keyword>
<dbReference type="PROSITE" id="PS51975">
    <property type="entry name" value="RNASE_H_2"/>
    <property type="match status" value="1"/>
</dbReference>
<reference evidence="18 19" key="1">
    <citation type="submission" date="2016-03" db="EMBL/GenBank/DDBJ databases">
        <title>Acetic acid bacteria sequencing.</title>
        <authorList>
            <person name="Brandt J."/>
            <person name="Jakob F."/>
            <person name="Vogel R.F."/>
        </authorList>
    </citation>
    <scope>NUCLEOTIDE SEQUENCE [LARGE SCALE GENOMIC DNA]</scope>
    <source>
        <strain evidence="18 19">TMW2.1153</strain>
    </source>
</reference>
<evidence type="ECO:0000313" key="18">
    <source>
        <dbReference type="EMBL" id="AQS86307.1"/>
    </source>
</evidence>
<dbReference type="InterPro" id="IPR024567">
    <property type="entry name" value="RNase_HII/HIII_dom"/>
</dbReference>
<evidence type="ECO:0000256" key="3">
    <source>
        <dbReference type="ARBA" id="ARBA00004065"/>
    </source>
</evidence>
<evidence type="ECO:0000256" key="6">
    <source>
        <dbReference type="ARBA" id="ARBA00012180"/>
    </source>
</evidence>
<evidence type="ECO:0000256" key="12">
    <source>
        <dbReference type="ARBA" id="ARBA00022801"/>
    </source>
</evidence>
<dbReference type="GO" id="GO:0043137">
    <property type="term" value="P:DNA replication, removal of RNA primer"/>
    <property type="evidence" value="ECO:0007669"/>
    <property type="project" value="TreeGrafter"/>
</dbReference>
<dbReference type="GO" id="GO:0006298">
    <property type="term" value="P:mismatch repair"/>
    <property type="evidence" value="ECO:0007669"/>
    <property type="project" value="TreeGrafter"/>
</dbReference>
<evidence type="ECO:0000256" key="7">
    <source>
        <dbReference type="ARBA" id="ARBA00019179"/>
    </source>
</evidence>
<evidence type="ECO:0000256" key="11">
    <source>
        <dbReference type="ARBA" id="ARBA00022759"/>
    </source>
</evidence>
<comment type="cofactor">
    <cofactor evidence="14 15">
        <name>Mn(2+)</name>
        <dbReference type="ChEBI" id="CHEBI:29035"/>
    </cofactor>
    <cofactor evidence="14 15">
        <name>Mg(2+)</name>
        <dbReference type="ChEBI" id="CHEBI:18420"/>
    </cofactor>
    <text evidence="14 15">Manganese or magnesium. Binds 1 divalent metal ion per monomer in the absence of substrate. May bind a second metal ion after substrate binding.</text>
</comment>
<evidence type="ECO:0000313" key="19">
    <source>
        <dbReference type="Proteomes" id="UP000188937"/>
    </source>
</evidence>
<feature type="binding site" evidence="14 15">
    <location>
        <position position="18"/>
    </location>
    <ligand>
        <name>a divalent metal cation</name>
        <dbReference type="ChEBI" id="CHEBI:60240"/>
    </ligand>
</feature>
<dbReference type="RefSeq" id="WP_077814287.1">
    <property type="nucleotide sequence ID" value="NZ_CP014692.1"/>
</dbReference>
<comment type="function">
    <text evidence="3 14 16">Endonuclease that specifically degrades the RNA of RNA-DNA hybrids.</text>
</comment>
<evidence type="ECO:0000256" key="1">
    <source>
        <dbReference type="ARBA" id="ARBA00000077"/>
    </source>
</evidence>
<comment type="similarity">
    <text evidence="5 14 16">Belongs to the RNase HII family.</text>
</comment>
<dbReference type="eggNOG" id="COG0164">
    <property type="taxonomic scope" value="Bacteria"/>
</dbReference>
<evidence type="ECO:0000256" key="13">
    <source>
        <dbReference type="ARBA" id="ARBA00023211"/>
    </source>
</evidence>
<proteinExistence type="inferred from homology"/>
<evidence type="ECO:0000256" key="16">
    <source>
        <dbReference type="RuleBase" id="RU003515"/>
    </source>
</evidence>
<dbReference type="GO" id="GO:0003723">
    <property type="term" value="F:RNA binding"/>
    <property type="evidence" value="ECO:0007669"/>
    <property type="project" value="UniProtKB-UniRule"/>
</dbReference>
<dbReference type="Pfam" id="PF01351">
    <property type="entry name" value="RNase_HII"/>
    <property type="match status" value="1"/>
</dbReference>
<dbReference type="GO" id="GO:0032299">
    <property type="term" value="C:ribonuclease H2 complex"/>
    <property type="evidence" value="ECO:0007669"/>
    <property type="project" value="TreeGrafter"/>
</dbReference>
<dbReference type="EMBL" id="CP014692">
    <property type="protein sequence ID" value="AQS86307.1"/>
    <property type="molecule type" value="Genomic_DNA"/>
</dbReference>
<dbReference type="PANTHER" id="PTHR10954:SF18">
    <property type="entry name" value="RIBONUCLEASE HII"/>
    <property type="match status" value="1"/>
</dbReference>
<evidence type="ECO:0000256" key="14">
    <source>
        <dbReference type="HAMAP-Rule" id="MF_00052"/>
    </source>
</evidence>
<dbReference type="HAMAP" id="MF_00052_B">
    <property type="entry name" value="RNase_HII_B"/>
    <property type="match status" value="1"/>
</dbReference>
<keyword evidence="8 14" id="KW-0963">Cytoplasm</keyword>
<feature type="binding site" evidence="14 15">
    <location>
        <position position="19"/>
    </location>
    <ligand>
        <name>a divalent metal cation</name>
        <dbReference type="ChEBI" id="CHEBI:60240"/>
    </ligand>
</feature>
<comment type="cofactor">
    <cofactor evidence="2">
        <name>Mg(2+)</name>
        <dbReference type="ChEBI" id="CHEBI:18420"/>
    </cofactor>
</comment>
<keyword evidence="19" id="KW-1185">Reference proteome</keyword>
<dbReference type="KEGG" id="aace:A0U92_06405"/>
<dbReference type="InterPro" id="IPR001352">
    <property type="entry name" value="RNase_HII/HIII"/>
</dbReference>
<feature type="binding site" evidence="14 15">
    <location>
        <position position="114"/>
    </location>
    <ligand>
        <name>a divalent metal cation</name>
        <dbReference type="ChEBI" id="CHEBI:60240"/>
    </ligand>
</feature>
<evidence type="ECO:0000256" key="15">
    <source>
        <dbReference type="PROSITE-ProRule" id="PRU01319"/>
    </source>
</evidence>
<dbReference type="PANTHER" id="PTHR10954">
    <property type="entry name" value="RIBONUCLEASE H2 SUBUNIT A"/>
    <property type="match status" value="1"/>
</dbReference>
<dbReference type="GO" id="GO:0005737">
    <property type="term" value="C:cytoplasm"/>
    <property type="evidence" value="ECO:0007669"/>
    <property type="project" value="UniProtKB-SubCell"/>
</dbReference>
<feature type="domain" description="RNase H type-2" evidence="17">
    <location>
        <begin position="12"/>
        <end position="205"/>
    </location>
</feature>
<evidence type="ECO:0000256" key="8">
    <source>
        <dbReference type="ARBA" id="ARBA00022490"/>
    </source>
</evidence>
<evidence type="ECO:0000256" key="10">
    <source>
        <dbReference type="ARBA" id="ARBA00022723"/>
    </source>
</evidence>
<evidence type="ECO:0000256" key="2">
    <source>
        <dbReference type="ARBA" id="ARBA00001946"/>
    </source>
</evidence>
<dbReference type="Proteomes" id="UP000188937">
    <property type="component" value="Chromosome"/>
</dbReference>
<evidence type="ECO:0000259" key="17">
    <source>
        <dbReference type="PROSITE" id="PS51975"/>
    </source>
</evidence>
<comment type="catalytic activity">
    <reaction evidence="1 14 15 16">
        <text>Endonucleolytic cleavage to 5'-phosphomonoester.</text>
        <dbReference type="EC" id="3.1.26.4"/>
    </reaction>
</comment>
<keyword evidence="13 14" id="KW-0464">Manganese</keyword>
<evidence type="ECO:0000256" key="5">
    <source>
        <dbReference type="ARBA" id="ARBA00007383"/>
    </source>
</evidence>
<keyword evidence="11 14" id="KW-0255">Endonuclease</keyword>
<dbReference type="InterPro" id="IPR036397">
    <property type="entry name" value="RNaseH_sf"/>
</dbReference>
<dbReference type="InterPro" id="IPR022898">
    <property type="entry name" value="RNase_HII"/>
</dbReference>
<protein>
    <recommendedName>
        <fullName evidence="7 14">Ribonuclease HII</fullName>
        <shortName evidence="14">RNase HII</shortName>
        <ecNumber evidence="6 14">3.1.26.4</ecNumber>
    </recommendedName>
</protein>
<dbReference type="GO" id="GO:0004523">
    <property type="term" value="F:RNA-DNA hybrid ribonuclease activity"/>
    <property type="evidence" value="ECO:0007669"/>
    <property type="project" value="UniProtKB-UniRule"/>
</dbReference>
<dbReference type="CDD" id="cd07182">
    <property type="entry name" value="RNase_HII_bacteria_HII_like"/>
    <property type="match status" value="1"/>
</dbReference>
<gene>
    <name evidence="14" type="primary">rnhB</name>
    <name evidence="18" type="ORF">A0U92_06405</name>
</gene>
<dbReference type="GO" id="GO:0030145">
    <property type="term" value="F:manganese ion binding"/>
    <property type="evidence" value="ECO:0007669"/>
    <property type="project" value="UniProtKB-UniRule"/>
</dbReference>
<comment type="subcellular location">
    <subcellularLocation>
        <location evidence="4 14">Cytoplasm</location>
    </subcellularLocation>
</comment>
<dbReference type="NCBIfam" id="NF000595">
    <property type="entry name" value="PRK00015.1-3"/>
    <property type="match status" value="1"/>
</dbReference>
<name>A0A1U9KKK4_ACEAC</name>
<dbReference type="InterPro" id="IPR012337">
    <property type="entry name" value="RNaseH-like_sf"/>
</dbReference>
<dbReference type="SUPFAM" id="SSF53098">
    <property type="entry name" value="Ribonuclease H-like"/>
    <property type="match status" value="1"/>
</dbReference>